<accession>A0A165KX39</accession>
<protein>
    <submittedName>
        <fullName evidence="1">Uncharacterized protein</fullName>
    </submittedName>
</protein>
<name>A0A165KX39_9APHY</name>
<proteinExistence type="predicted"/>
<organism evidence="1 2">
    <name type="scientific">Daedalea quercina L-15889</name>
    <dbReference type="NCBI Taxonomy" id="1314783"/>
    <lineage>
        <taxon>Eukaryota</taxon>
        <taxon>Fungi</taxon>
        <taxon>Dikarya</taxon>
        <taxon>Basidiomycota</taxon>
        <taxon>Agaricomycotina</taxon>
        <taxon>Agaricomycetes</taxon>
        <taxon>Polyporales</taxon>
        <taxon>Fomitopsis</taxon>
    </lineage>
</organism>
<evidence type="ECO:0000313" key="1">
    <source>
        <dbReference type="EMBL" id="KZT63700.1"/>
    </source>
</evidence>
<dbReference type="EMBL" id="KV429163">
    <property type="protein sequence ID" value="KZT63700.1"/>
    <property type="molecule type" value="Genomic_DNA"/>
</dbReference>
<reference evidence="1 2" key="1">
    <citation type="journal article" date="2016" name="Mol. Biol. Evol.">
        <title>Comparative Genomics of Early-Diverging Mushroom-Forming Fungi Provides Insights into the Origins of Lignocellulose Decay Capabilities.</title>
        <authorList>
            <person name="Nagy L.G."/>
            <person name="Riley R."/>
            <person name="Tritt A."/>
            <person name="Adam C."/>
            <person name="Daum C."/>
            <person name="Floudas D."/>
            <person name="Sun H."/>
            <person name="Yadav J.S."/>
            <person name="Pangilinan J."/>
            <person name="Larsson K.H."/>
            <person name="Matsuura K."/>
            <person name="Barry K."/>
            <person name="Labutti K."/>
            <person name="Kuo R."/>
            <person name="Ohm R.A."/>
            <person name="Bhattacharya S.S."/>
            <person name="Shirouzu T."/>
            <person name="Yoshinaga Y."/>
            <person name="Martin F.M."/>
            <person name="Grigoriev I.V."/>
            <person name="Hibbett D.S."/>
        </authorList>
    </citation>
    <scope>NUCLEOTIDE SEQUENCE [LARGE SCALE GENOMIC DNA]</scope>
    <source>
        <strain evidence="1 2">L-15889</strain>
    </source>
</reference>
<dbReference type="AlphaFoldDB" id="A0A165KX39"/>
<gene>
    <name evidence="1" type="ORF">DAEQUDRAFT_100190</name>
</gene>
<sequence length="85" mass="9777">MRGVPYTSMFLSRRTSNATDRSVYRELDARHHPDETGSGASIATRRRTHRYTNDYCRIHWVFWGGRLAGSQRSDESIAPGESVFQ</sequence>
<dbReference type="Proteomes" id="UP000076727">
    <property type="component" value="Unassembled WGS sequence"/>
</dbReference>
<evidence type="ECO:0000313" key="2">
    <source>
        <dbReference type="Proteomes" id="UP000076727"/>
    </source>
</evidence>
<keyword evidence="2" id="KW-1185">Reference proteome</keyword>